<protein>
    <submittedName>
        <fullName evidence="1">Uncharacterized protein</fullName>
    </submittedName>
</protein>
<dbReference type="KEGG" id="cci:CC1G_15000"/>
<keyword evidence="2" id="KW-1185">Reference proteome</keyword>
<dbReference type="Proteomes" id="UP000001861">
    <property type="component" value="Unassembled WGS sequence"/>
</dbReference>
<accession>D6RP24</accession>
<dbReference type="InParanoid" id="D6RP24"/>
<name>D6RP24_COPC7</name>
<dbReference type="AlphaFoldDB" id="D6RP24"/>
<dbReference type="HOGENOM" id="CLU_040061_3_0_1"/>
<gene>
    <name evidence="1" type="ORF">CC1G_15000</name>
</gene>
<sequence length="214" mass="24536">MSSLFIPAANSPLRTASNDIFFRALRLASLYRLPEVSSAVQVKWITRILWHELSPVPAIILADRCDFRSLLSHAYYTHMVELGVRLTESNFISDPSSILTRKHRTHLLAGYHSLSAYWKHLRISPPPFEQAPQCKLHRQCCAAWKMRWSVACSRPCSIPEMDVLRRLRFVEDLLKEDMLVEVCLASGCRALALDSISKKRTDISNNLHHHFDLA</sequence>
<dbReference type="RefSeq" id="XP_002910669.1">
    <property type="nucleotide sequence ID" value="XM_002910623.1"/>
</dbReference>
<dbReference type="GeneID" id="9378706"/>
<evidence type="ECO:0000313" key="2">
    <source>
        <dbReference type="Proteomes" id="UP000001861"/>
    </source>
</evidence>
<dbReference type="OrthoDB" id="2914104at2759"/>
<dbReference type="VEuPathDB" id="FungiDB:CC1G_15000"/>
<proteinExistence type="predicted"/>
<dbReference type="OMA" id="DCERVWT"/>
<organism evidence="1 2">
    <name type="scientific">Coprinopsis cinerea (strain Okayama-7 / 130 / ATCC MYA-4618 / FGSC 9003)</name>
    <name type="common">Inky cap fungus</name>
    <name type="synonym">Hormographiella aspergillata</name>
    <dbReference type="NCBI Taxonomy" id="240176"/>
    <lineage>
        <taxon>Eukaryota</taxon>
        <taxon>Fungi</taxon>
        <taxon>Dikarya</taxon>
        <taxon>Basidiomycota</taxon>
        <taxon>Agaricomycotina</taxon>
        <taxon>Agaricomycetes</taxon>
        <taxon>Agaricomycetidae</taxon>
        <taxon>Agaricales</taxon>
        <taxon>Agaricineae</taxon>
        <taxon>Psathyrellaceae</taxon>
        <taxon>Coprinopsis</taxon>
    </lineage>
</organism>
<dbReference type="EMBL" id="AACS02000008">
    <property type="protein sequence ID" value="EFI27175.1"/>
    <property type="molecule type" value="Genomic_DNA"/>
</dbReference>
<comment type="caution">
    <text evidence="1">The sequence shown here is derived from an EMBL/GenBank/DDBJ whole genome shotgun (WGS) entry which is preliminary data.</text>
</comment>
<evidence type="ECO:0000313" key="1">
    <source>
        <dbReference type="EMBL" id="EFI27175.1"/>
    </source>
</evidence>
<reference evidence="1 2" key="1">
    <citation type="journal article" date="2010" name="Proc. Natl. Acad. Sci. U.S.A.">
        <title>Insights into evolution of multicellular fungi from the assembled chromosomes of the mushroom Coprinopsis cinerea (Coprinus cinereus).</title>
        <authorList>
            <person name="Stajich J.E."/>
            <person name="Wilke S.K."/>
            <person name="Ahren D."/>
            <person name="Au C.H."/>
            <person name="Birren B.W."/>
            <person name="Borodovsky M."/>
            <person name="Burns C."/>
            <person name="Canback B."/>
            <person name="Casselton L.A."/>
            <person name="Cheng C.K."/>
            <person name="Deng J."/>
            <person name="Dietrich F.S."/>
            <person name="Fargo D.C."/>
            <person name="Farman M.L."/>
            <person name="Gathman A.C."/>
            <person name="Goldberg J."/>
            <person name="Guigo R."/>
            <person name="Hoegger P.J."/>
            <person name="Hooker J.B."/>
            <person name="Huggins A."/>
            <person name="James T.Y."/>
            <person name="Kamada T."/>
            <person name="Kilaru S."/>
            <person name="Kodira C."/>
            <person name="Kues U."/>
            <person name="Kupfer D."/>
            <person name="Kwan H.S."/>
            <person name="Lomsadze A."/>
            <person name="Li W."/>
            <person name="Lilly W.W."/>
            <person name="Ma L.J."/>
            <person name="Mackey A.J."/>
            <person name="Manning G."/>
            <person name="Martin F."/>
            <person name="Muraguchi H."/>
            <person name="Natvig D.O."/>
            <person name="Palmerini H."/>
            <person name="Ramesh M.A."/>
            <person name="Rehmeyer C.J."/>
            <person name="Roe B.A."/>
            <person name="Shenoy N."/>
            <person name="Stanke M."/>
            <person name="Ter-Hovhannisyan V."/>
            <person name="Tunlid A."/>
            <person name="Velagapudi R."/>
            <person name="Vision T.J."/>
            <person name="Zeng Q."/>
            <person name="Zolan M.E."/>
            <person name="Pukkila P.J."/>
        </authorList>
    </citation>
    <scope>NUCLEOTIDE SEQUENCE [LARGE SCALE GENOMIC DNA]</scope>
    <source>
        <strain evidence="2">Okayama-7 / 130 / ATCC MYA-4618 / FGSC 9003</strain>
    </source>
</reference>
<dbReference type="eggNOG" id="ENOG502RBIR">
    <property type="taxonomic scope" value="Eukaryota"/>
</dbReference>